<keyword evidence="1" id="KW-0472">Membrane</keyword>
<sequence>MVPWDAATCLLMVGVGAERLIATRKHLPNAVISDSVKIIFLLSICAAVFVTVNYVMNITLVGFF</sequence>
<keyword evidence="1" id="KW-1133">Transmembrane helix</keyword>
<organism evidence="2 3">
    <name type="scientific">Oesophagostomum dentatum</name>
    <name type="common">Nodular worm</name>
    <dbReference type="NCBI Taxonomy" id="61180"/>
    <lineage>
        <taxon>Eukaryota</taxon>
        <taxon>Metazoa</taxon>
        <taxon>Ecdysozoa</taxon>
        <taxon>Nematoda</taxon>
        <taxon>Chromadorea</taxon>
        <taxon>Rhabditida</taxon>
        <taxon>Rhabditina</taxon>
        <taxon>Rhabditomorpha</taxon>
        <taxon>Strongyloidea</taxon>
        <taxon>Strongylidae</taxon>
        <taxon>Oesophagostomum</taxon>
    </lineage>
</organism>
<proteinExistence type="predicted"/>
<accession>A0A0B1TDB9</accession>
<dbReference type="EMBL" id="KN550023">
    <property type="protein sequence ID" value="KHJ95259.1"/>
    <property type="molecule type" value="Genomic_DNA"/>
</dbReference>
<evidence type="ECO:0000313" key="2">
    <source>
        <dbReference type="EMBL" id="KHJ95259.1"/>
    </source>
</evidence>
<dbReference type="Proteomes" id="UP000053660">
    <property type="component" value="Unassembled WGS sequence"/>
</dbReference>
<keyword evidence="1" id="KW-0812">Transmembrane</keyword>
<protein>
    <submittedName>
        <fullName evidence="2">Uncharacterized protein</fullName>
    </submittedName>
</protein>
<gene>
    <name evidence="2" type="ORF">OESDEN_04796</name>
</gene>
<reference evidence="2 3" key="1">
    <citation type="submission" date="2014-03" db="EMBL/GenBank/DDBJ databases">
        <title>Draft genome of the hookworm Oesophagostomum dentatum.</title>
        <authorList>
            <person name="Mitreva M."/>
        </authorList>
    </citation>
    <scope>NUCLEOTIDE SEQUENCE [LARGE SCALE GENOMIC DNA]</scope>
    <source>
        <strain evidence="2 3">OD-Hann</strain>
    </source>
</reference>
<dbReference type="AlphaFoldDB" id="A0A0B1TDB9"/>
<keyword evidence="3" id="KW-1185">Reference proteome</keyword>
<name>A0A0B1TDB9_OESDE</name>
<feature type="transmembrane region" description="Helical" evidence="1">
    <location>
        <begin position="38"/>
        <end position="63"/>
    </location>
</feature>
<evidence type="ECO:0000313" key="3">
    <source>
        <dbReference type="Proteomes" id="UP000053660"/>
    </source>
</evidence>
<evidence type="ECO:0000256" key="1">
    <source>
        <dbReference type="SAM" id="Phobius"/>
    </source>
</evidence>